<sequence length="430" mass="45798">MLLVSTILLLLFIASSLYVGAAIGVLGASLSSLYSSLPLLRGVGEMAWGTSSDFTLVAVPMFILMGEMLLRSGLAEKMFDALDKWVGHIPGGLMHTNIAASTLFAATSGSSVATAATVGTVSIPNMHKHGYRPALFLGSIAAGGTLGILIPPSINMVLYGALSETSVSDLYLAGFIPGLLMAVLFSALVLVVCLVNDKLAPRKPRASWGERFRALWSLGPPLYLFMLVVGSIYLGWATPTEASALGVVGTFLYVVTTGKFSWDRLWTALEGTVRTTSMVMLIVISAYFLNFVMSTIGLTDIAVQAVGSLTWDPVYVMLAIIAVYLLLGCFVETLTLMVATTPIIVPIVVALGYDPVWFGVVFVILIELALITPPIGMNLFVVQSVRTSGAFRDVALGSLPFAAVMLCVIFLLLAFPEVATWLPTTYNAFK</sequence>
<feature type="transmembrane region" description="Helical" evidence="7">
    <location>
        <begin position="334"/>
        <end position="353"/>
    </location>
</feature>
<comment type="function">
    <text evidence="7">Part of the tripartite ATP-independent periplasmic (TRAP) transport system.</text>
</comment>
<keyword evidence="4 7" id="KW-0812">Transmembrane</keyword>
<accession>A0A7Y8KWZ2</accession>
<gene>
    <name evidence="9" type="ORF">F3K02_05695</name>
</gene>
<keyword evidence="6 7" id="KW-0472">Membrane</keyword>
<feature type="transmembrane region" description="Helical" evidence="7">
    <location>
        <begin position="359"/>
        <end position="382"/>
    </location>
</feature>
<feature type="transmembrane region" description="Helical" evidence="7">
    <location>
        <begin position="242"/>
        <end position="258"/>
    </location>
</feature>
<feature type="transmembrane region" description="Helical" evidence="7">
    <location>
        <begin position="134"/>
        <end position="158"/>
    </location>
</feature>
<dbReference type="PANTHER" id="PTHR33362">
    <property type="entry name" value="SIALIC ACID TRAP TRANSPORTER PERMEASE PROTEIN SIAT-RELATED"/>
    <property type="match status" value="1"/>
</dbReference>
<keyword evidence="5 7" id="KW-1133">Transmembrane helix</keyword>
<dbReference type="GO" id="GO:0005886">
    <property type="term" value="C:plasma membrane"/>
    <property type="evidence" value="ECO:0007669"/>
    <property type="project" value="UniProtKB-SubCell"/>
</dbReference>
<feature type="transmembrane region" description="Helical" evidence="7">
    <location>
        <begin position="279"/>
        <end position="303"/>
    </location>
</feature>
<feature type="domain" description="TRAP C4-dicarboxylate transport system permease DctM subunit" evidence="8">
    <location>
        <begin position="7"/>
        <end position="417"/>
    </location>
</feature>
<evidence type="ECO:0000313" key="10">
    <source>
        <dbReference type="Proteomes" id="UP000545507"/>
    </source>
</evidence>
<evidence type="ECO:0000313" key="9">
    <source>
        <dbReference type="EMBL" id="NWF44746.1"/>
    </source>
</evidence>
<evidence type="ECO:0000256" key="3">
    <source>
        <dbReference type="ARBA" id="ARBA00022519"/>
    </source>
</evidence>
<evidence type="ECO:0000256" key="2">
    <source>
        <dbReference type="ARBA" id="ARBA00022475"/>
    </source>
</evidence>
<comment type="caution">
    <text evidence="9">The sequence shown here is derived from an EMBL/GenBank/DDBJ whole genome shotgun (WGS) entry which is preliminary data.</text>
</comment>
<dbReference type="GO" id="GO:0022857">
    <property type="term" value="F:transmembrane transporter activity"/>
    <property type="evidence" value="ECO:0007669"/>
    <property type="project" value="UniProtKB-UniRule"/>
</dbReference>
<dbReference type="AlphaFoldDB" id="A0A7Y8KWZ2"/>
<dbReference type="RefSeq" id="WP_177134203.1">
    <property type="nucleotide sequence ID" value="NZ_VYGV01000006.1"/>
</dbReference>
<dbReference type="InterPro" id="IPR004681">
    <property type="entry name" value="TRAP_DctM"/>
</dbReference>
<evidence type="ECO:0000256" key="4">
    <source>
        <dbReference type="ARBA" id="ARBA00022692"/>
    </source>
</evidence>
<evidence type="ECO:0000259" key="8">
    <source>
        <dbReference type="Pfam" id="PF06808"/>
    </source>
</evidence>
<proteinExistence type="inferred from homology"/>
<feature type="transmembrane region" description="Helical" evidence="7">
    <location>
        <begin position="309"/>
        <end position="327"/>
    </location>
</feature>
<evidence type="ECO:0000256" key="6">
    <source>
        <dbReference type="ARBA" id="ARBA00023136"/>
    </source>
</evidence>
<keyword evidence="7" id="KW-0813">Transport</keyword>
<dbReference type="PANTHER" id="PTHR33362:SF5">
    <property type="entry name" value="C4-DICARBOXYLATE TRAP TRANSPORTER LARGE PERMEASE PROTEIN DCTM"/>
    <property type="match status" value="1"/>
</dbReference>
<feature type="transmembrane region" description="Helical" evidence="7">
    <location>
        <begin position="215"/>
        <end position="236"/>
    </location>
</feature>
<comment type="subcellular location">
    <subcellularLocation>
        <location evidence="1 7">Cell inner membrane</location>
        <topology evidence="1 7">Multi-pass membrane protein</topology>
    </subcellularLocation>
</comment>
<protein>
    <recommendedName>
        <fullName evidence="7">TRAP transporter large permease protein</fullName>
    </recommendedName>
</protein>
<dbReference type="EMBL" id="VYGV01000006">
    <property type="protein sequence ID" value="NWF44746.1"/>
    <property type="molecule type" value="Genomic_DNA"/>
</dbReference>
<keyword evidence="2" id="KW-1003">Cell membrane</keyword>
<dbReference type="Proteomes" id="UP000545507">
    <property type="component" value="Unassembled WGS sequence"/>
</dbReference>
<comment type="similarity">
    <text evidence="7">Belongs to the TRAP transporter large permease family.</text>
</comment>
<evidence type="ECO:0000256" key="7">
    <source>
        <dbReference type="RuleBase" id="RU369079"/>
    </source>
</evidence>
<feature type="transmembrane region" description="Helical" evidence="7">
    <location>
        <begin position="170"/>
        <end position="195"/>
    </location>
</feature>
<reference evidence="9 10" key="1">
    <citation type="submission" date="2019-09" db="EMBL/GenBank/DDBJ databases">
        <title>Hydrogenophaga aromatica sp. nov., isolated from a para-xylene-degrading enrichment culture.</title>
        <authorList>
            <person name="Tancsics A."/>
            <person name="Banerjee S."/>
        </authorList>
    </citation>
    <scope>NUCLEOTIDE SEQUENCE [LARGE SCALE GENOMIC DNA]</scope>
    <source>
        <strain evidence="9 10">D2P1</strain>
    </source>
</reference>
<dbReference type="Pfam" id="PF06808">
    <property type="entry name" value="DctM"/>
    <property type="match status" value="1"/>
</dbReference>
<keyword evidence="3 7" id="KW-0997">Cell inner membrane</keyword>
<organism evidence="9 10">
    <name type="scientific">Hydrogenophaga aromaticivorans</name>
    <dbReference type="NCBI Taxonomy" id="2610898"/>
    <lineage>
        <taxon>Bacteria</taxon>
        <taxon>Pseudomonadati</taxon>
        <taxon>Pseudomonadota</taxon>
        <taxon>Betaproteobacteria</taxon>
        <taxon>Burkholderiales</taxon>
        <taxon>Comamonadaceae</taxon>
        <taxon>Hydrogenophaga</taxon>
    </lineage>
</organism>
<keyword evidence="10" id="KW-1185">Reference proteome</keyword>
<dbReference type="NCBIfam" id="TIGR00786">
    <property type="entry name" value="dctM"/>
    <property type="match status" value="1"/>
</dbReference>
<dbReference type="PIRSF" id="PIRSF006066">
    <property type="entry name" value="HI0050"/>
    <property type="match status" value="1"/>
</dbReference>
<comment type="subunit">
    <text evidence="7">The complex comprises the extracytoplasmic solute receptor protein and the two transmembrane proteins.</text>
</comment>
<feature type="transmembrane region" description="Helical" evidence="7">
    <location>
        <begin position="45"/>
        <end position="70"/>
    </location>
</feature>
<name>A0A7Y8KWZ2_9BURK</name>
<dbReference type="InterPro" id="IPR010656">
    <property type="entry name" value="DctM"/>
</dbReference>
<comment type="caution">
    <text evidence="7">Lacks conserved residue(s) required for the propagation of feature annotation.</text>
</comment>
<evidence type="ECO:0000256" key="5">
    <source>
        <dbReference type="ARBA" id="ARBA00022989"/>
    </source>
</evidence>
<evidence type="ECO:0000256" key="1">
    <source>
        <dbReference type="ARBA" id="ARBA00004429"/>
    </source>
</evidence>
<feature type="transmembrane region" description="Helical" evidence="7">
    <location>
        <begin position="394"/>
        <end position="415"/>
    </location>
</feature>